<protein>
    <recommendedName>
        <fullName evidence="6">Carboxylic ester hydrolase</fullName>
        <ecNumber evidence="6">3.1.1.-</ecNumber>
    </recommendedName>
</protein>
<sequence length="557" mass="63417">MKHRKVEALGIFLLLNFLSLSSAALLTIKDGQLEGTVMTTRKNVSYHAFLKIPFAEPPIGFLRFQAPVPNKNWTGTLDATQYGPMCMQNKKHFNISENCLHLNVFTKNLGSTSLKPVIVFVHGGSFEEGSAYNHRPLYLMDRDIVLVTINYRFGPFGFLSTGTKEAIGNMGLKDQSLALKWIQNNIDVFGGDPSRVTIAGLSAGAYSVTAHMASEMSRDLFRRVIAVSGSITTFTKWDDNDLDSAIYLAEQLNCTTSNITQMVRCLQDKPAESILVIDVGATKNCRYQMSWRPVIEKDFGQERFLSKSPDEVFSDPKISPKAVMIGITEDEMSYMVPTFLRDEKALKKLNEHTNSYLADCFFLGKYSNNSKTIRNVYLPFNDIDHRSFSGMANLFSDGSINYGVHRLVRMISKCMDVYYYKFSYVGSHSVFNYPRNFPYGVSHADDLQYVLNTWYIAPDASLTDPENFMIERMTRIWEQFAMKGNPNNSSDPYLRNMIWPKYDEDDYYLDIGTHMVEKQGLFPERFKAFDDLISSSMKVKVASFLLLFTLVFITKLF</sequence>
<evidence type="ECO:0000256" key="5">
    <source>
        <dbReference type="ARBA" id="ARBA00023180"/>
    </source>
</evidence>
<dbReference type="InterPro" id="IPR002018">
    <property type="entry name" value="CarbesteraseB"/>
</dbReference>
<evidence type="ECO:0000256" key="3">
    <source>
        <dbReference type="ARBA" id="ARBA00022801"/>
    </source>
</evidence>
<keyword evidence="3 6" id="KW-0378">Hydrolase</keyword>
<dbReference type="GO" id="GO:0052689">
    <property type="term" value="F:carboxylic ester hydrolase activity"/>
    <property type="evidence" value="ECO:0007669"/>
    <property type="project" value="UniProtKB-KW"/>
</dbReference>
<evidence type="ECO:0000313" key="8">
    <source>
        <dbReference type="EMBL" id="CAG9806196.1"/>
    </source>
</evidence>
<evidence type="ECO:0000256" key="1">
    <source>
        <dbReference type="ARBA" id="ARBA00005964"/>
    </source>
</evidence>
<keyword evidence="4" id="KW-1015">Disulfide bond</keyword>
<dbReference type="PROSITE" id="PS00122">
    <property type="entry name" value="CARBOXYLESTERASE_B_1"/>
    <property type="match status" value="1"/>
</dbReference>
<evidence type="ECO:0000313" key="9">
    <source>
        <dbReference type="Proteomes" id="UP001153620"/>
    </source>
</evidence>
<dbReference type="Pfam" id="PF00135">
    <property type="entry name" value="COesterase"/>
    <property type="match status" value="1"/>
</dbReference>
<accession>A0A9N9RZC9</accession>
<dbReference type="OrthoDB" id="19653at2759"/>
<comment type="similarity">
    <text evidence="1 6">Belongs to the type-B carboxylesterase/lipase family.</text>
</comment>
<dbReference type="Gene3D" id="3.40.50.1820">
    <property type="entry name" value="alpha/beta hydrolase"/>
    <property type="match status" value="1"/>
</dbReference>
<gene>
    <name evidence="8" type="ORF">CHIRRI_LOCUS9057</name>
</gene>
<dbReference type="PANTHER" id="PTHR11559">
    <property type="entry name" value="CARBOXYLESTERASE"/>
    <property type="match status" value="1"/>
</dbReference>
<feature type="chain" id="PRO_5040537091" description="Carboxylic ester hydrolase" evidence="6">
    <location>
        <begin position="24"/>
        <end position="557"/>
    </location>
</feature>
<proteinExistence type="inferred from homology"/>
<reference evidence="8" key="2">
    <citation type="submission" date="2022-10" db="EMBL/GenBank/DDBJ databases">
        <authorList>
            <consortium name="ENA_rothamsted_submissions"/>
            <consortium name="culmorum"/>
            <person name="King R."/>
        </authorList>
    </citation>
    <scope>NUCLEOTIDE SEQUENCE</scope>
</reference>
<dbReference type="AlphaFoldDB" id="A0A9N9RZC9"/>
<keyword evidence="5" id="KW-0325">Glycoprotein</keyword>
<dbReference type="EMBL" id="OU895878">
    <property type="protein sequence ID" value="CAG9806196.1"/>
    <property type="molecule type" value="Genomic_DNA"/>
</dbReference>
<dbReference type="InterPro" id="IPR029058">
    <property type="entry name" value="AB_hydrolase_fold"/>
</dbReference>
<evidence type="ECO:0000256" key="4">
    <source>
        <dbReference type="ARBA" id="ARBA00023157"/>
    </source>
</evidence>
<evidence type="ECO:0000256" key="2">
    <source>
        <dbReference type="ARBA" id="ARBA00022487"/>
    </source>
</evidence>
<keyword evidence="9" id="KW-1185">Reference proteome</keyword>
<dbReference type="Proteomes" id="UP001153620">
    <property type="component" value="Chromosome 2"/>
</dbReference>
<evidence type="ECO:0000259" key="7">
    <source>
        <dbReference type="Pfam" id="PF00135"/>
    </source>
</evidence>
<feature type="domain" description="Carboxylesterase type B" evidence="7">
    <location>
        <begin position="25"/>
        <end position="524"/>
    </location>
</feature>
<dbReference type="InterPro" id="IPR050309">
    <property type="entry name" value="Type-B_Carboxylest/Lipase"/>
</dbReference>
<organism evidence="8 9">
    <name type="scientific">Chironomus riparius</name>
    <dbReference type="NCBI Taxonomy" id="315576"/>
    <lineage>
        <taxon>Eukaryota</taxon>
        <taxon>Metazoa</taxon>
        <taxon>Ecdysozoa</taxon>
        <taxon>Arthropoda</taxon>
        <taxon>Hexapoda</taxon>
        <taxon>Insecta</taxon>
        <taxon>Pterygota</taxon>
        <taxon>Neoptera</taxon>
        <taxon>Endopterygota</taxon>
        <taxon>Diptera</taxon>
        <taxon>Nematocera</taxon>
        <taxon>Chironomoidea</taxon>
        <taxon>Chironomidae</taxon>
        <taxon>Chironominae</taxon>
        <taxon>Chironomus</taxon>
    </lineage>
</organism>
<dbReference type="InterPro" id="IPR019826">
    <property type="entry name" value="Carboxylesterase_B_AS"/>
</dbReference>
<feature type="signal peptide" evidence="6">
    <location>
        <begin position="1"/>
        <end position="23"/>
    </location>
</feature>
<evidence type="ECO:0000256" key="6">
    <source>
        <dbReference type="RuleBase" id="RU361235"/>
    </source>
</evidence>
<keyword evidence="2" id="KW-0719">Serine esterase</keyword>
<keyword evidence="6" id="KW-0732">Signal</keyword>
<dbReference type="SUPFAM" id="SSF53474">
    <property type="entry name" value="alpha/beta-Hydrolases"/>
    <property type="match status" value="1"/>
</dbReference>
<dbReference type="EC" id="3.1.1.-" evidence="6"/>
<name>A0A9N9RZC9_9DIPT</name>
<reference evidence="8" key="1">
    <citation type="submission" date="2022-01" db="EMBL/GenBank/DDBJ databases">
        <authorList>
            <person name="King R."/>
        </authorList>
    </citation>
    <scope>NUCLEOTIDE SEQUENCE</scope>
</reference>